<evidence type="ECO:0000256" key="1">
    <source>
        <dbReference type="SAM" id="MobiDB-lite"/>
    </source>
</evidence>
<keyword evidence="3" id="KW-1185">Reference proteome</keyword>
<dbReference type="AlphaFoldDB" id="A0A371EG43"/>
<protein>
    <submittedName>
        <fullName evidence="2">Uncharacterized protein</fullName>
    </submittedName>
</protein>
<evidence type="ECO:0000313" key="2">
    <source>
        <dbReference type="EMBL" id="RDX65022.1"/>
    </source>
</evidence>
<organism evidence="2 3">
    <name type="scientific">Mucuna pruriens</name>
    <name type="common">Velvet bean</name>
    <name type="synonym">Dolichos pruriens</name>
    <dbReference type="NCBI Taxonomy" id="157652"/>
    <lineage>
        <taxon>Eukaryota</taxon>
        <taxon>Viridiplantae</taxon>
        <taxon>Streptophyta</taxon>
        <taxon>Embryophyta</taxon>
        <taxon>Tracheophyta</taxon>
        <taxon>Spermatophyta</taxon>
        <taxon>Magnoliopsida</taxon>
        <taxon>eudicotyledons</taxon>
        <taxon>Gunneridae</taxon>
        <taxon>Pentapetalae</taxon>
        <taxon>rosids</taxon>
        <taxon>fabids</taxon>
        <taxon>Fabales</taxon>
        <taxon>Fabaceae</taxon>
        <taxon>Papilionoideae</taxon>
        <taxon>50 kb inversion clade</taxon>
        <taxon>NPAAA clade</taxon>
        <taxon>indigoferoid/millettioid clade</taxon>
        <taxon>Phaseoleae</taxon>
        <taxon>Mucuna</taxon>
    </lineage>
</organism>
<sequence length="75" mass="9095">MYCHHIGKYKDKILCHKFQWKLPMSYWANHDNLIESLKPLTPMEVIKDQIKLKKKEKEKEKNLKGEKIKEKKGKE</sequence>
<feature type="non-terminal residue" evidence="2">
    <location>
        <position position="1"/>
    </location>
</feature>
<gene>
    <name evidence="2" type="ORF">CR513_56356</name>
</gene>
<name>A0A371EG43_MUCPR</name>
<reference evidence="2" key="1">
    <citation type="submission" date="2018-05" db="EMBL/GenBank/DDBJ databases">
        <title>Draft genome of Mucuna pruriens seed.</title>
        <authorList>
            <person name="Nnadi N.E."/>
            <person name="Vos R."/>
            <person name="Hasami M.H."/>
            <person name="Devisetty U.K."/>
            <person name="Aguiy J.C."/>
        </authorList>
    </citation>
    <scope>NUCLEOTIDE SEQUENCE [LARGE SCALE GENOMIC DNA]</scope>
    <source>
        <strain evidence="2">JCA_2017</strain>
    </source>
</reference>
<dbReference type="EMBL" id="QJKJ01014103">
    <property type="protein sequence ID" value="RDX65022.1"/>
    <property type="molecule type" value="Genomic_DNA"/>
</dbReference>
<evidence type="ECO:0000313" key="3">
    <source>
        <dbReference type="Proteomes" id="UP000257109"/>
    </source>
</evidence>
<comment type="caution">
    <text evidence="2">The sequence shown here is derived from an EMBL/GenBank/DDBJ whole genome shotgun (WGS) entry which is preliminary data.</text>
</comment>
<dbReference type="Proteomes" id="UP000257109">
    <property type="component" value="Unassembled WGS sequence"/>
</dbReference>
<accession>A0A371EG43</accession>
<proteinExistence type="predicted"/>
<feature type="region of interest" description="Disordered" evidence="1">
    <location>
        <begin position="56"/>
        <end position="75"/>
    </location>
</feature>